<evidence type="ECO:0000256" key="1">
    <source>
        <dbReference type="SAM" id="MobiDB-lite"/>
    </source>
</evidence>
<dbReference type="EMBL" id="CAJZBQ010000047">
    <property type="protein sequence ID" value="CAG9329396.1"/>
    <property type="molecule type" value="Genomic_DNA"/>
</dbReference>
<evidence type="ECO:0000313" key="2">
    <source>
        <dbReference type="EMBL" id="CAG9329396.1"/>
    </source>
</evidence>
<evidence type="ECO:0000313" key="3">
    <source>
        <dbReference type="Proteomes" id="UP001162131"/>
    </source>
</evidence>
<feature type="compositionally biased region" description="Basic and acidic residues" evidence="1">
    <location>
        <begin position="86"/>
        <end position="96"/>
    </location>
</feature>
<dbReference type="AlphaFoldDB" id="A0AAU9JXX1"/>
<sequence>MYIKMSEHFPKIQPNKNISKDVSFQSFLPSFPKLPNSKPKVHNLFKKYSCRRSSVQKGNISWEADSNFPTFGLKDEQKLRSASRQTDSKLSVRRDSSTSAERNVLTEESERINRKYNRRSPNLCNQATKIPFITKQPAIIENIMRKHRKLFQANDEGIKSVIGPSIHSSQSVNNFRLFKSRRNFSSKCIYRISSRKDI</sequence>
<protein>
    <submittedName>
        <fullName evidence="2">Uncharacterized protein</fullName>
    </submittedName>
</protein>
<name>A0AAU9JXX1_9CILI</name>
<reference evidence="2" key="1">
    <citation type="submission" date="2021-09" db="EMBL/GenBank/DDBJ databases">
        <authorList>
            <consortium name="AG Swart"/>
            <person name="Singh M."/>
            <person name="Singh A."/>
            <person name="Seah K."/>
            <person name="Emmerich C."/>
        </authorList>
    </citation>
    <scope>NUCLEOTIDE SEQUENCE</scope>
    <source>
        <strain evidence="2">ATCC30299</strain>
    </source>
</reference>
<dbReference type="Proteomes" id="UP001162131">
    <property type="component" value="Unassembled WGS sequence"/>
</dbReference>
<gene>
    <name evidence="2" type="ORF">BSTOLATCC_MIC48216</name>
</gene>
<accession>A0AAU9JXX1</accession>
<organism evidence="2 3">
    <name type="scientific">Blepharisma stoltei</name>
    <dbReference type="NCBI Taxonomy" id="1481888"/>
    <lineage>
        <taxon>Eukaryota</taxon>
        <taxon>Sar</taxon>
        <taxon>Alveolata</taxon>
        <taxon>Ciliophora</taxon>
        <taxon>Postciliodesmatophora</taxon>
        <taxon>Heterotrichea</taxon>
        <taxon>Heterotrichida</taxon>
        <taxon>Blepharismidae</taxon>
        <taxon>Blepharisma</taxon>
    </lineage>
</organism>
<proteinExistence type="predicted"/>
<keyword evidence="3" id="KW-1185">Reference proteome</keyword>
<comment type="caution">
    <text evidence="2">The sequence shown here is derived from an EMBL/GenBank/DDBJ whole genome shotgun (WGS) entry which is preliminary data.</text>
</comment>
<feature type="region of interest" description="Disordered" evidence="1">
    <location>
        <begin position="77"/>
        <end position="112"/>
    </location>
</feature>